<reference evidence="6 7" key="1">
    <citation type="submission" date="2017-06" db="EMBL/GenBank/DDBJ databases">
        <authorList>
            <person name="Kim H.J."/>
            <person name="Triplett B.A."/>
        </authorList>
    </citation>
    <scope>NUCLEOTIDE SEQUENCE [LARGE SCALE GENOMIC DNA]</scope>
    <source>
        <strain evidence="6 7">DSM 19307</strain>
    </source>
</reference>
<dbReference type="OrthoDB" id="9807055at2"/>
<dbReference type="Pfam" id="PF00877">
    <property type="entry name" value="NLPC_P60"/>
    <property type="match status" value="1"/>
</dbReference>
<comment type="similarity">
    <text evidence="1">Belongs to the peptidase C40 family.</text>
</comment>
<evidence type="ECO:0000259" key="5">
    <source>
        <dbReference type="PROSITE" id="PS51935"/>
    </source>
</evidence>
<evidence type="ECO:0000256" key="1">
    <source>
        <dbReference type="ARBA" id="ARBA00007074"/>
    </source>
</evidence>
<dbReference type="GO" id="GO:0008234">
    <property type="term" value="F:cysteine-type peptidase activity"/>
    <property type="evidence" value="ECO:0007669"/>
    <property type="project" value="UniProtKB-KW"/>
</dbReference>
<proteinExistence type="inferred from homology"/>
<dbReference type="InterPro" id="IPR051202">
    <property type="entry name" value="Peptidase_C40"/>
</dbReference>
<feature type="domain" description="NlpC/P60" evidence="5">
    <location>
        <begin position="35"/>
        <end position="162"/>
    </location>
</feature>
<evidence type="ECO:0000313" key="6">
    <source>
        <dbReference type="EMBL" id="SNS57497.1"/>
    </source>
</evidence>
<evidence type="ECO:0000256" key="2">
    <source>
        <dbReference type="ARBA" id="ARBA00022670"/>
    </source>
</evidence>
<dbReference type="Proteomes" id="UP000198393">
    <property type="component" value="Unassembled WGS sequence"/>
</dbReference>
<evidence type="ECO:0000313" key="7">
    <source>
        <dbReference type="Proteomes" id="UP000198393"/>
    </source>
</evidence>
<dbReference type="SUPFAM" id="SSF54001">
    <property type="entry name" value="Cysteine proteinases"/>
    <property type="match status" value="1"/>
</dbReference>
<keyword evidence="3" id="KW-0378">Hydrolase</keyword>
<dbReference type="AlphaFoldDB" id="A0A239FL39"/>
<dbReference type="RefSeq" id="WP_089355473.1">
    <property type="nucleotide sequence ID" value="NZ_FZPD01000001.1"/>
</dbReference>
<keyword evidence="2" id="KW-0645">Protease</keyword>
<dbReference type="PANTHER" id="PTHR47053:SF1">
    <property type="entry name" value="MUREIN DD-ENDOPEPTIDASE MEPH-RELATED"/>
    <property type="match status" value="1"/>
</dbReference>
<dbReference type="GO" id="GO:0006508">
    <property type="term" value="P:proteolysis"/>
    <property type="evidence" value="ECO:0007669"/>
    <property type="project" value="UniProtKB-KW"/>
</dbReference>
<keyword evidence="7" id="KW-1185">Reference proteome</keyword>
<dbReference type="InterPro" id="IPR038765">
    <property type="entry name" value="Papain-like_cys_pep_sf"/>
</dbReference>
<protein>
    <submittedName>
        <fullName evidence="6">NlpC/P60 family protein</fullName>
    </submittedName>
</protein>
<name>A0A239FL39_EKHLU</name>
<dbReference type="InterPro" id="IPR000064">
    <property type="entry name" value="NLP_P60_dom"/>
</dbReference>
<dbReference type="Gene3D" id="3.90.1720.10">
    <property type="entry name" value="endopeptidase domain like (from Nostoc punctiforme)"/>
    <property type="match status" value="1"/>
</dbReference>
<accession>A0A239FL39</accession>
<sequence>MRNQQITLIKYLLSALLIAGIFISAPAQKKKKRRKQNIESVIATGRSYIGTPYKWGGMSRSGIDCSGLIYNSYKTIGVNLPRTAKDQSKTGKKRGWEGIREGDLVYFKFKKKGSKWFHSGMITYVGKDKILFVHSSSSKGVVESNLLADYYKKNVKNFRRVIR</sequence>
<gene>
    <name evidence="6" type="ORF">SAMN05421640_0725</name>
</gene>
<dbReference type="PANTHER" id="PTHR47053">
    <property type="entry name" value="MUREIN DD-ENDOPEPTIDASE MEPH-RELATED"/>
    <property type="match status" value="1"/>
</dbReference>
<dbReference type="PROSITE" id="PS51935">
    <property type="entry name" value="NLPC_P60"/>
    <property type="match status" value="1"/>
</dbReference>
<dbReference type="EMBL" id="FZPD01000001">
    <property type="protein sequence ID" value="SNS57497.1"/>
    <property type="molecule type" value="Genomic_DNA"/>
</dbReference>
<evidence type="ECO:0000256" key="4">
    <source>
        <dbReference type="ARBA" id="ARBA00022807"/>
    </source>
</evidence>
<keyword evidence="4" id="KW-0788">Thiol protease</keyword>
<evidence type="ECO:0000256" key="3">
    <source>
        <dbReference type="ARBA" id="ARBA00022801"/>
    </source>
</evidence>
<organism evidence="6 7">
    <name type="scientific">Ekhidna lutea</name>
    <dbReference type="NCBI Taxonomy" id="447679"/>
    <lineage>
        <taxon>Bacteria</taxon>
        <taxon>Pseudomonadati</taxon>
        <taxon>Bacteroidota</taxon>
        <taxon>Cytophagia</taxon>
        <taxon>Cytophagales</taxon>
        <taxon>Reichenbachiellaceae</taxon>
        <taxon>Ekhidna</taxon>
    </lineage>
</organism>